<dbReference type="KEGG" id="svp:Pan189_16450"/>
<dbReference type="AlphaFoldDB" id="A0A517R048"/>
<proteinExistence type="predicted"/>
<dbReference type="SUPFAM" id="SSF52091">
    <property type="entry name" value="SpoIIaa-like"/>
    <property type="match status" value="1"/>
</dbReference>
<protein>
    <recommendedName>
        <fullName evidence="3">SpoIIAA-like protein</fullName>
    </recommendedName>
</protein>
<dbReference type="Proteomes" id="UP000317318">
    <property type="component" value="Chromosome"/>
</dbReference>
<dbReference type="InterPro" id="IPR038396">
    <property type="entry name" value="SpoIIAA-like_sf"/>
</dbReference>
<dbReference type="InterPro" id="IPR021866">
    <property type="entry name" value="SpoIIAA-like"/>
</dbReference>
<dbReference type="Gene3D" id="3.40.50.10600">
    <property type="entry name" value="SpoIIaa-like domains"/>
    <property type="match status" value="1"/>
</dbReference>
<evidence type="ECO:0008006" key="3">
    <source>
        <dbReference type="Google" id="ProtNLM"/>
    </source>
</evidence>
<evidence type="ECO:0000313" key="1">
    <source>
        <dbReference type="EMBL" id="QDT37272.1"/>
    </source>
</evidence>
<gene>
    <name evidence="1" type="ORF">Pan189_16450</name>
</gene>
<dbReference type="InterPro" id="IPR036513">
    <property type="entry name" value="STAS_dom_sf"/>
</dbReference>
<organism evidence="1 2">
    <name type="scientific">Stratiformator vulcanicus</name>
    <dbReference type="NCBI Taxonomy" id="2527980"/>
    <lineage>
        <taxon>Bacteria</taxon>
        <taxon>Pseudomonadati</taxon>
        <taxon>Planctomycetota</taxon>
        <taxon>Planctomycetia</taxon>
        <taxon>Planctomycetales</taxon>
        <taxon>Planctomycetaceae</taxon>
        <taxon>Stratiformator</taxon>
    </lineage>
</organism>
<dbReference type="OrthoDB" id="9811577at2"/>
<name>A0A517R048_9PLAN</name>
<evidence type="ECO:0000313" key="2">
    <source>
        <dbReference type="Proteomes" id="UP000317318"/>
    </source>
</evidence>
<keyword evidence="2" id="KW-1185">Reference proteome</keyword>
<accession>A0A517R048</accession>
<dbReference type="Pfam" id="PF11964">
    <property type="entry name" value="SpoIIAA-like"/>
    <property type="match status" value="1"/>
</dbReference>
<sequence>MADEIDVTIDEDLVEVHATGKLTRQMYEDHMPRLNEVIDKYGSLRILFFMKDFQGWSADGLWEDIKFESKHGGDISRLAIVGELRWHAGMAEVCNMFTSATVKYFDPGDLEVAREWIAADPK</sequence>
<dbReference type="RefSeq" id="WP_145363403.1">
    <property type="nucleotide sequence ID" value="NZ_CP036268.1"/>
</dbReference>
<dbReference type="EMBL" id="CP036268">
    <property type="protein sequence ID" value="QDT37272.1"/>
    <property type="molecule type" value="Genomic_DNA"/>
</dbReference>
<reference evidence="1 2" key="1">
    <citation type="submission" date="2019-02" db="EMBL/GenBank/DDBJ databases">
        <title>Deep-cultivation of Planctomycetes and their phenomic and genomic characterization uncovers novel biology.</title>
        <authorList>
            <person name="Wiegand S."/>
            <person name="Jogler M."/>
            <person name="Boedeker C."/>
            <person name="Pinto D."/>
            <person name="Vollmers J."/>
            <person name="Rivas-Marin E."/>
            <person name="Kohn T."/>
            <person name="Peeters S.H."/>
            <person name="Heuer A."/>
            <person name="Rast P."/>
            <person name="Oberbeckmann S."/>
            <person name="Bunk B."/>
            <person name="Jeske O."/>
            <person name="Meyerdierks A."/>
            <person name="Storesund J.E."/>
            <person name="Kallscheuer N."/>
            <person name="Luecker S."/>
            <person name="Lage O.M."/>
            <person name="Pohl T."/>
            <person name="Merkel B.J."/>
            <person name="Hornburger P."/>
            <person name="Mueller R.-W."/>
            <person name="Bruemmer F."/>
            <person name="Labrenz M."/>
            <person name="Spormann A.M."/>
            <person name="Op den Camp H."/>
            <person name="Overmann J."/>
            <person name="Amann R."/>
            <person name="Jetten M.S.M."/>
            <person name="Mascher T."/>
            <person name="Medema M.H."/>
            <person name="Devos D.P."/>
            <person name="Kaster A.-K."/>
            <person name="Ovreas L."/>
            <person name="Rohde M."/>
            <person name="Galperin M.Y."/>
            <person name="Jogler C."/>
        </authorList>
    </citation>
    <scope>NUCLEOTIDE SEQUENCE [LARGE SCALE GENOMIC DNA]</scope>
    <source>
        <strain evidence="1 2">Pan189</strain>
    </source>
</reference>